<dbReference type="PANTHER" id="PTHR12223:SF28">
    <property type="entry name" value="LECTIN, MANNOSE BINDING 1 LIKE"/>
    <property type="match status" value="1"/>
</dbReference>
<sequence length="464" mass="51465">MRWTSSAAALASFVAQAQAQYLVNELSFGYGSRIAPEGTYKVPNFALQGRPNIPEVLSNKLILTPPAPGNQRGAVWADNKVNHNSWIADVEFRVNGPERGAGNMNIWLVKDGAHTVGSESLYTVGKFEGLLLVVDQYGGSGGMVRGFLNDGTNDYKSNHHVDGMSFGNCYFPYRNLGRPLQIKLRHTEVKFSVEVDGHICFESDHIRIPQGYNFGITAASADNPDSIEVFKLVVLSDDNHHSGTTHSQDHHNQDHHQDHAAQAHADSYAKPAEMHNKLPSDTSQQAQPPQQKMSFGRRGQVADDPFDNTIPDQDASKITSSAAQFADLHNRIQSLNHHLTSIFRALGQNAGIGEQRHEETSVMIGELKGLMSKLDRLEAIDNRVREVETQMRALRNELTARLRDSENSIKYHVSDKHESLTDHVKAHAAPGHTKLILVIVGSQVLLAGVYLFYKKRKSTPKKYL</sequence>
<keyword evidence="5 8" id="KW-0472">Membrane</keyword>
<dbReference type="InterPro" id="IPR035661">
    <property type="entry name" value="EMP46/EMP47_N"/>
</dbReference>
<evidence type="ECO:0000256" key="5">
    <source>
        <dbReference type="ARBA" id="ARBA00023136"/>
    </source>
</evidence>
<dbReference type="GO" id="GO:0005537">
    <property type="term" value="F:D-mannose binding"/>
    <property type="evidence" value="ECO:0007669"/>
    <property type="project" value="TreeGrafter"/>
</dbReference>
<dbReference type="InterPro" id="IPR013320">
    <property type="entry name" value="ConA-like_dom_sf"/>
</dbReference>
<dbReference type="Gene3D" id="2.60.120.200">
    <property type="match status" value="1"/>
</dbReference>
<evidence type="ECO:0000256" key="4">
    <source>
        <dbReference type="ARBA" id="ARBA00022989"/>
    </source>
</evidence>
<dbReference type="PANTHER" id="PTHR12223">
    <property type="entry name" value="VESICULAR MANNOSE-BINDING LECTIN"/>
    <property type="match status" value="1"/>
</dbReference>
<evidence type="ECO:0000259" key="10">
    <source>
        <dbReference type="PROSITE" id="PS51328"/>
    </source>
</evidence>
<dbReference type="CDD" id="cd06903">
    <property type="entry name" value="lectin_EMP46_EMP47"/>
    <property type="match status" value="1"/>
</dbReference>
<feature type="compositionally biased region" description="Polar residues" evidence="7">
    <location>
        <begin position="279"/>
        <end position="293"/>
    </location>
</feature>
<feature type="signal peptide" evidence="9">
    <location>
        <begin position="1"/>
        <end position="19"/>
    </location>
</feature>
<proteinExistence type="predicted"/>
<comment type="caution">
    <text evidence="11">The sequence shown here is derived from an EMBL/GenBank/DDBJ whole genome shotgun (WGS) entry which is preliminary data.</text>
</comment>
<evidence type="ECO:0000256" key="6">
    <source>
        <dbReference type="SAM" id="Coils"/>
    </source>
</evidence>
<dbReference type="EMBL" id="JAULSU010000003">
    <property type="protein sequence ID" value="KAK0623346.1"/>
    <property type="molecule type" value="Genomic_DNA"/>
</dbReference>
<accession>A0AA40C2W2</accession>
<reference evidence="11" key="1">
    <citation type="submission" date="2023-06" db="EMBL/GenBank/DDBJ databases">
        <title>Genome-scale phylogeny and comparative genomics of the fungal order Sordariales.</title>
        <authorList>
            <consortium name="Lawrence Berkeley National Laboratory"/>
            <person name="Hensen N."/>
            <person name="Bonometti L."/>
            <person name="Westerberg I."/>
            <person name="Brannstrom I.O."/>
            <person name="Guillou S."/>
            <person name="Cros-Aarteil S."/>
            <person name="Calhoun S."/>
            <person name="Haridas S."/>
            <person name="Kuo A."/>
            <person name="Mondo S."/>
            <person name="Pangilinan J."/>
            <person name="Riley R."/>
            <person name="Labutti K."/>
            <person name="Andreopoulos B."/>
            <person name="Lipzen A."/>
            <person name="Chen C."/>
            <person name="Yanf M."/>
            <person name="Daum C."/>
            <person name="Ng V."/>
            <person name="Clum A."/>
            <person name="Steindorff A."/>
            <person name="Ohm R."/>
            <person name="Martin F."/>
            <person name="Silar P."/>
            <person name="Natvig D."/>
            <person name="Lalanne C."/>
            <person name="Gautier V."/>
            <person name="Ament-Velasquez S.L."/>
            <person name="Kruys A."/>
            <person name="Hutchinson M.I."/>
            <person name="Powell A.J."/>
            <person name="Barry K."/>
            <person name="Miller A.N."/>
            <person name="Grigoriev I.V."/>
            <person name="Debuchy R."/>
            <person name="Gladieux P."/>
            <person name="Thoren M.H."/>
            <person name="Johannesson H."/>
        </authorList>
    </citation>
    <scope>NUCLEOTIDE SEQUENCE</scope>
    <source>
        <strain evidence="11">CBS 606.72</strain>
    </source>
</reference>
<evidence type="ECO:0000256" key="2">
    <source>
        <dbReference type="ARBA" id="ARBA00022692"/>
    </source>
</evidence>
<comment type="subcellular location">
    <subcellularLocation>
        <location evidence="1">Membrane</location>
        <topology evidence="1">Single-pass type I membrane protein</topology>
    </subcellularLocation>
</comment>
<dbReference type="InterPro" id="IPR051136">
    <property type="entry name" value="Intracellular_Lectin-GPT"/>
</dbReference>
<feature type="transmembrane region" description="Helical" evidence="8">
    <location>
        <begin position="435"/>
        <end position="453"/>
    </location>
</feature>
<evidence type="ECO:0000256" key="9">
    <source>
        <dbReference type="SAM" id="SignalP"/>
    </source>
</evidence>
<keyword evidence="12" id="KW-1185">Reference proteome</keyword>
<dbReference type="GO" id="GO:0005789">
    <property type="term" value="C:endoplasmic reticulum membrane"/>
    <property type="evidence" value="ECO:0007669"/>
    <property type="project" value="TreeGrafter"/>
</dbReference>
<dbReference type="GO" id="GO:0005793">
    <property type="term" value="C:endoplasmic reticulum-Golgi intermediate compartment"/>
    <property type="evidence" value="ECO:0007669"/>
    <property type="project" value="TreeGrafter"/>
</dbReference>
<dbReference type="GO" id="GO:0006888">
    <property type="term" value="P:endoplasmic reticulum to Golgi vesicle-mediated transport"/>
    <property type="evidence" value="ECO:0007669"/>
    <property type="project" value="TreeGrafter"/>
</dbReference>
<feature type="domain" description="L-type lectin-like" evidence="10">
    <location>
        <begin position="25"/>
        <end position="237"/>
    </location>
</feature>
<dbReference type="GO" id="GO:0000139">
    <property type="term" value="C:Golgi membrane"/>
    <property type="evidence" value="ECO:0007669"/>
    <property type="project" value="TreeGrafter"/>
</dbReference>
<evidence type="ECO:0000256" key="1">
    <source>
        <dbReference type="ARBA" id="ARBA00004479"/>
    </source>
</evidence>
<feature type="compositionally biased region" description="Basic and acidic residues" evidence="7">
    <location>
        <begin position="240"/>
        <end position="261"/>
    </location>
</feature>
<evidence type="ECO:0000256" key="3">
    <source>
        <dbReference type="ARBA" id="ARBA00022729"/>
    </source>
</evidence>
<feature type="region of interest" description="Disordered" evidence="7">
    <location>
        <begin position="240"/>
        <end position="314"/>
    </location>
</feature>
<evidence type="ECO:0000313" key="11">
    <source>
        <dbReference type="EMBL" id="KAK0623346.1"/>
    </source>
</evidence>
<dbReference type="PROSITE" id="PS51328">
    <property type="entry name" value="L_LECTIN_LIKE"/>
    <property type="match status" value="1"/>
</dbReference>
<protein>
    <submittedName>
        <fullName evidence="11">Concanavalin A-like lectin/glucanase domain-containing protein</fullName>
    </submittedName>
</protein>
<gene>
    <name evidence="11" type="ORF">B0T14DRAFT_516006</name>
</gene>
<name>A0AA40C2W2_9PEZI</name>
<dbReference type="AlphaFoldDB" id="A0AA40C2W2"/>
<feature type="chain" id="PRO_5041228528" evidence="9">
    <location>
        <begin position="20"/>
        <end position="464"/>
    </location>
</feature>
<evidence type="ECO:0000256" key="7">
    <source>
        <dbReference type="SAM" id="MobiDB-lite"/>
    </source>
</evidence>
<feature type="coiled-coil region" evidence="6">
    <location>
        <begin position="377"/>
        <end position="404"/>
    </location>
</feature>
<dbReference type="Pfam" id="PF03388">
    <property type="entry name" value="Lectin_leg-like"/>
    <property type="match status" value="1"/>
</dbReference>
<evidence type="ECO:0000256" key="8">
    <source>
        <dbReference type="SAM" id="Phobius"/>
    </source>
</evidence>
<keyword evidence="4 8" id="KW-1133">Transmembrane helix</keyword>
<dbReference type="GO" id="GO:0030134">
    <property type="term" value="C:COPII-coated ER to Golgi transport vesicle"/>
    <property type="evidence" value="ECO:0007669"/>
    <property type="project" value="TreeGrafter"/>
</dbReference>
<dbReference type="SUPFAM" id="SSF49899">
    <property type="entry name" value="Concanavalin A-like lectins/glucanases"/>
    <property type="match status" value="1"/>
</dbReference>
<keyword evidence="6" id="KW-0175">Coiled coil</keyword>
<keyword evidence="3 9" id="KW-0732">Signal</keyword>
<dbReference type="InterPro" id="IPR005052">
    <property type="entry name" value="Lectin_leg"/>
</dbReference>
<organism evidence="11 12">
    <name type="scientific">Immersiella caudata</name>
    <dbReference type="NCBI Taxonomy" id="314043"/>
    <lineage>
        <taxon>Eukaryota</taxon>
        <taxon>Fungi</taxon>
        <taxon>Dikarya</taxon>
        <taxon>Ascomycota</taxon>
        <taxon>Pezizomycotina</taxon>
        <taxon>Sordariomycetes</taxon>
        <taxon>Sordariomycetidae</taxon>
        <taxon>Sordariales</taxon>
        <taxon>Lasiosphaeriaceae</taxon>
        <taxon>Immersiella</taxon>
    </lineage>
</organism>
<evidence type="ECO:0000313" key="12">
    <source>
        <dbReference type="Proteomes" id="UP001175000"/>
    </source>
</evidence>
<dbReference type="Proteomes" id="UP001175000">
    <property type="component" value="Unassembled WGS sequence"/>
</dbReference>
<keyword evidence="2 8" id="KW-0812">Transmembrane</keyword>